<comment type="caution">
    <text evidence="1">The sequence shown here is derived from an EMBL/GenBank/DDBJ whole genome shotgun (WGS) entry which is preliminary data.</text>
</comment>
<dbReference type="Pfam" id="PF20116">
    <property type="entry name" value="DUF6506"/>
    <property type="match status" value="1"/>
</dbReference>
<dbReference type="InterPro" id="IPR045441">
    <property type="entry name" value="DUF6506"/>
</dbReference>
<dbReference type="RefSeq" id="WP_112094170.1">
    <property type="nucleotide sequence ID" value="NZ_QLOE01000007.1"/>
</dbReference>
<evidence type="ECO:0000313" key="1">
    <source>
        <dbReference type="EMBL" id="RAO78805.1"/>
    </source>
</evidence>
<dbReference type="EMBL" id="QLOE01000007">
    <property type="protein sequence ID" value="RAO78805.1"/>
    <property type="molecule type" value="Genomic_DNA"/>
</dbReference>
<name>A0A328PG63_9EURY</name>
<organism evidence="1 2">
    <name type="scientific">Methanothermobacter tenebrarum</name>
    <dbReference type="NCBI Taxonomy" id="680118"/>
    <lineage>
        <taxon>Archaea</taxon>
        <taxon>Methanobacteriati</taxon>
        <taxon>Methanobacteriota</taxon>
        <taxon>Methanomada group</taxon>
        <taxon>Methanobacteria</taxon>
        <taxon>Methanobacteriales</taxon>
        <taxon>Methanobacteriaceae</taxon>
        <taxon>Methanothermobacter</taxon>
    </lineage>
</organism>
<proteinExistence type="predicted"/>
<keyword evidence="2" id="KW-1185">Reference proteome</keyword>
<evidence type="ECO:0000313" key="2">
    <source>
        <dbReference type="Proteomes" id="UP000249782"/>
    </source>
</evidence>
<accession>A0A328PG63</accession>
<dbReference type="Proteomes" id="UP000249782">
    <property type="component" value="Unassembled WGS sequence"/>
</dbReference>
<dbReference type="AlphaFoldDB" id="A0A328PG63"/>
<reference evidence="1 2" key="1">
    <citation type="submission" date="2018-06" db="EMBL/GenBank/DDBJ databases">
        <title>Draft genome sequence of hyperthermophilic methanogen Methanothermobacter tenebrarum sp. MCM-B 1447.</title>
        <authorList>
            <person name="Pore S.D."/>
            <person name="Dagar S."/>
            <person name="Dhakephalkar P.K."/>
        </authorList>
    </citation>
    <scope>NUCLEOTIDE SEQUENCE [LARGE SCALE GENOMIC DNA]</scope>
    <source>
        <strain evidence="1 2">MCM B 1447</strain>
    </source>
</reference>
<sequence length="112" mass="12462">MSTEKFKTAFIAYVPDAEPQRDKCKIETSLYELTSILVKDEDQAIEVCQELVKQGIHSIILCPGFTHKTIGKIIEATGEKVGISVARGDDKSTKIALKAMEEAGWFKEKSKE</sequence>
<protein>
    <submittedName>
        <fullName evidence="1">Uncharacterized protein</fullName>
    </submittedName>
</protein>
<gene>
    <name evidence="1" type="ORF">DPC56_05985</name>
</gene>